<proteinExistence type="predicted"/>
<feature type="chain" id="PRO_5040162134" description="Peptidase S1 domain-containing protein" evidence="1">
    <location>
        <begin position="16"/>
        <end position="286"/>
    </location>
</feature>
<dbReference type="PANTHER" id="PTHR24260">
    <property type="match status" value="1"/>
</dbReference>
<dbReference type="InterPro" id="IPR043504">
    <property type="entry name" value="Peptidase_S1_PA_chymotrypsin"/>
</dbReference>
<evidence type="ECO:0000313" key="3">
    <source>
        <dbReference type="EMBL" id="CAH4034062.1"/>
    </source>
</evidence>
<dbReference type="CDD" id="cd00190">
    <property type="entry name" value="Tryp_SPc"/>
    <property type="match status" value="1"/>
</dbReference>
<dbReference type="SUPFAM" id="SSF50494">
    <property type="entry name" value="Trypsin-like serine proteases"/>
    <property type="match status" value="1"/>
</dbReference>
<organism evidence="3 4">
    <name type="scientific">Pieris brassicae</name>
    <name type="common">White butterfly</name>
    <name type="synonym">Large white butterfly</name>
    <dbReference type="NCBI Taxonomy" id="7116"/>
    <lineage>
        <taxon>Eukaryota</taxon>
        <taxon>Metazoa</taxon>
        <taxon>Ecdysozoa</taxon>
        <taxon>Arthropoda</taxon>
        <taxon>Hexapoda</taxon>
        <taxon>Insecta</taxon>
        <taxon>Pterygota</taxon>
        <taxon>Neoptera</taxon>
        <taxon>Endopterygota</taxon>
        <taxon>Lepidoptera</taxon>
        <taxon>Glossata</taxon>
        <taxon>Ditrysia</taxon>
        <taxon>Papilionoidea</taxon>
        <taxon>Pieridae</taxon>
        <taxon>Pierinae</taxon>
        <taxon>Pieris</taxon>
    </lineage>
</organism>
<dbReference type="AlphaFoldDB" id="A0A9P0TNB9"/>
<keyword evidence="4" id="KW-1185">Reference proteome</keyword>
<dbReference type="SMART" id="SM00020">
    <property type="entry name" value="Tryp_SPc"/>
    <property type="match status" value="1"/>
</dbReference>
<dbReference type="GO" id="GO:0004252">
    <property type="term" value="F:serine-type endopeptidase activity"/>
    <property type="evidence" value="ECO:0007669"/>
    <property type="project" value="InterPro"/>
</dbReference>
<dbReference type="PANTHER" id="PTHR24260:SF134">
    <property type="entry name" value="AT07769P-RELATED"/>
    <property type="match status" value="1"/>
</dbReference>
<dbReference type="Pfam" id="PF00089">
    <property type="entry name" value="Trypsin"/>
    <property type="match status" value="1"/>
</dbReference>
<gene>
    <name evidence="3" type="ORF">PIBRA_LOCUS10282</name>
</gene>
<dbReference type="PROSITE" id="PS50240">
    <property type="entry name" value="TRYPSIN_DOM"/>
    <property type="match status" value="1"/>
</dbReference>
<dbReference type="EMBL" id="CALOZG010000035">
    <property type="protein sequence ID" value="CAH4034062.1"/>
    <property type="molecule type" value="Genomic_DNA"/>
</dbReference>
<dbReference type="InterPro" id="IPR001314">
    <property type="entry name" value="Peptidase_S1A"/>
</dbReference>
<feature type="signal peptide" evidence="1">
    <location>
        <begin position="1"/>
        <end position="15"/>
    </location>
</feature>
<keyword evidence="1" id="KW-0732">Signal</keyword>
<evidence type="ECO:0000259" key="2">
    <source>
        <dbReference type="PROSITE" id="PS50240"/>
    </source>
</evidence>
<sequence length="286" mass="30213">MLLLLVFGLVNCVVGFPRTYESIQGDYHGQVGIPKATWIRNAEAASDFDGARIVGGSPAQLGAHSHFAGLLVQLVSGEVSMCGGSLLSNTKLVTAARCWQSKGYQGRSFIVVLGSIRLFSGGVRISTKNVEIHADYDINNLNNDIAMITIPHTGFTGSINSIALPFGLLERMLYAGNRAVAVGFGRQKDGASKDALNEISLDVISNQACASTYGSNVVINSTLCTSGANGFGPCLGDTGGPLDYSYEGIRYLIGVSSFVAERGCEAGLPAGFTRVTSFSSWIRVRL</sequence>
<reference evidence="3" key="1">
    <citation type="submission" date="2022-05" db="EMBL/GenBank/DDBJ databases">
        <authorList>
            <person name="Okamura Y."/>
        </authorList>
    </citation>
    <scope>NUCLEOTIDE SEQUENCE</scope>
</reference>
<comment type="caution">
    <text evidence="3">The sequence shown here is derived from an EMBL/GenBank/DDBJ whole genome shotgun (WGS) entry which is preliminary data.</text>
</comment>
<dbReference type="InterPro" id="IPR051333">
    <property type="entry name" value="CLIP_Serine_Protease"/>
</dbReference>
<dbReference type="InterPro" id="IPR009003">
    <property type="entry name" value="Peptidase_S1_PA"/>
</dbReference>
<dbReference type="Gene3D" id="2.40.10.10">
    <property type="entry name" value="Trypsin-like serine proteases"/>
    <property type="match status" value="2"/>
</dbReference>
<protein>
    <recommendedName>
        <fullName evidence="2">Peptidase S1 domain-containing protein</fullName>
    </recommendedName>
</protein>
<evidence type="ECO:0000313" key="4">
    <source>
        <dbReference type="Proteomes" id="UP001152562"/>
    </source>
</evidence>
<dbReference type="Proteomes" id="UP001152562">
    <property type="component" value="Unassembled WGS sequence"/>
</dbReference>
<accession>A0A9P0TNB9</accession>
<name>A0A9P0TNB9_PIEBR</name>
<dbReference type="PRINTS" id="PR00722">
    <property type="entry name" value="CHYMOTRYPSIN"/>
</dbReference>
<dbReference type="InterPro" id="IPR001254">
    <property type="entry name" value="Trypsin_dom"/>
</dbReference>
<feature type="domain" description="Peptidase S1" evidence="2">
    <location>
        <begin position="53"/>
        <end position="286"/>
    </location>
</feature>
<evidence type="ECO:0000256" key="1">
    <source>
        <dbReference type="SAM" id="SignalP"/>
    </source>
</evidence>
<dbReference type="GO" id="GO:0006508">
    <property type="term" value="P:proteolysis"/>
    <property type="evidence" value="ECO:0007669"/>
    <property type="project" value="InterPro"/>
</dbReference>